<organism evidence="2 5">
    <name type="scientific">Streptomyces albidoflavus</name>
    <dbReference type="NCBI Taxonomy" id="1886"/>
    <lineage>
        <taxon>Bacteria</taxon>
        <taxon>Bacillati</taxon>
        <taxon>Actinomycetota</taxon>
        <taxon>Actinomycetes</taxon>
        <taxon>Kitasatosporales</taxon>
        <taxon>Streptomycetaceae</taxon>
        <taxon>Streptomyces</taxon>
        <taxon>Streptomyces albidoflavus group</taxon>
    </lineage>
</organism>
<reference evidence="4 5" key="1">
    <citation type="submission" date="2017-12" db="EMBL/GenBank/DDBJ databases">
        <title>Population genomics insights into the ecological differentiation and adaptive evolution in streptomycetes.</title>
        <authorList>
            <person name="Li Y."/>
            <person name="Huang Y."/>
        </authorList>
    </citation>
    <scope>NUCLEOTIDE SEQUENCE [LARGE SCALE GENOMIC DNA]</scope>
    <source>
        <strain evidence="3 4">FXJ.2339</strain>
        <strain evidence="2 5">NBRC 100770</strain>
    </source>
</reference>
<dbReference type="EMBL" id="PKLK01000025">
    <property type="protein sequence ID" value="RZE36420.1"/>
    <property type="molecule type" value="Genomic_DNA"/>
</dbReference>
<evidence type="ECO:0000256" key="1">
    <source>
        <dbReference type="SAM" id="MobiDB-lite"/>
    </source>
</evidence>
<evidence type="ECO:0000313" key="5">
    <source>
        <dbReference type="Proteomes" id="UP000292693"/>
    </source>
</evidence>
<dbReference type="Proteomes" id="UP000292095">
    <property type="component" value="Unassembled WGS sequence"/>
</dbReference>
<gene>
    <name evidence="3" type="ORF">C0Q91_22550</name>
    <name evidence="2" type="ORF">C0Q92_22300</name>
</gene>
<sequence>MYTGSSRLNSSISAAESADPSVAAAAVTSFREAVAMSRSYRSRTSAGSSPPARNPLEAAVLASANDRYTAAASALSGCDRLSTSRAASDRSAT</sequence>
<evidence type="ECO:0000313" key="4">
    <source>
        <dbReference type="Proteomes" id="UP000292095"/>
    </source>
</evidence>
<comment type="caution">
    <text evidence="2">The sequence shown here is derived from an EMBL/GenBank/DDBJ whole genome shotgun (WGS) entry which is preliminary data.</text>
</comment>
<protein>
    <submittedName>
        <fullName evidence="2">Uncharacterized protein</fullName>
    </submittedName>
</protein>
<feature type="compositionally biased region" description="Polar residues" evidence="1">
    <location>
        <begin position="1"/>
        <end position="12"/>
    </location>
</feature>
<proteinExistence type="predicted"/>
<dbReference type="AlphaFoldDB" id="A0A845VJZ6"/>
<dbReference type="Proteomes" id="UP000292693">
    <property type="component" value="Unassembled WGS sequence"/>
</dbReference>
<feature type="region of interest" description="Disordered" evidence="1">
    <location>
        <begin position="1"/>
        <end position="21"/>
    </location>
</feature>
<accession>A0A845VJZ6</accession>
<name>A0A845VJZ6_9ACTN</name>
<evidence type="ECO:0000313" key="3">
    <source>
        <dbReference type="EMBL" id="RZE36420.1"/>
    </source>
</evidence>
<dbReference type="EMBL" id="PKLL01000025">
    <property type="protein sequence ID" value="RZE19528.1"/>
    <property type="molecule type" value="Genomic_DNA"/>
</dbReference>
<evidence type="ECO:0000313" key="2">
    <source>
        <dbReference type="EMBL" id="RZE19528.1"/>
    </source>
</evidence>